<organism evidence="5 6">
    <name type="scientific">Jimgerdemannia flammicorona</name>
    <dbReference type="NCBI Taxonomy" id="994334"/>
    <lineage>
        <taxon>Eukaryota</taxon>
        <taxon>Fungi</taxon>
        <taxon>Fungi incertae sedis</taxon>
        <taxon>Mucoromycota</taxon>
        <taxon>Mucoromycotina</taxon>
        <taxon>Endogonomycetes</taxon>
        <taxon>Endogonales</taxon>
        <taxon>Endogonaceae</taxon>
        <taxon>Jimgerdemannia</taxon>
    </lineage>
</organism>
<name>A0A433QT31_9FUNG</name>
<evidence type="ECO:0000256" key="3">
    <source>
        <dbReference type="ARBA" id="ARBA00023065"/>
    </source>
</evidence>
<dbReference type="Proteomes" id="UP000274822">
    <property type="component" value="Unassembled WGS sequence"/>
</dbReference>
<dbReference type="EMBL" id="RBNJ01001638">
    <property type="protein sequence ID" value="RUS32931.1"/>
    <property type="molecule type" value="Genomic_DNA"/>
</dbReference>
<evidence type="ECO:0000313" key="5">
    <source>
        <dbReference type="EMBL" id="RUS32931.1"/>
    </source>
</evidence>
<dbReference type="InterPro" id="IPR022879">
    <property type="entry name" value="V-ATPase_su_B/beta"/>
</dbReference>
<feature type="domain" description="ATP synthase A/B type C-terminal" evidence="4">
    <location>
        <begin position="19"/>
        <end position="57"/>
    </location>
</feature>
<dbReference type="Pfam" id="PF22919">
    <property type="entry name" value="ATP-synt_VA_C"/>
    <property type="match status" value="1"/>
</dbReference>
<evidence type="ECO:0000313" key="6">
    <source>
        <dbReference type="Proteomes" id="UP000274822"/>
    </source>
</evidence>
<dbReference type="GO" id="GO:0046961">
    <property type="term" value="F:proton-transporting ATPase activity, rotational mechanism"/>
    <property type="evidence" value="ECO:0007669"/>
    <property type="project" value="TreeGrafter"/>
</dbReference>
<protein>
    <recommendedName>
        <fullName evidence="4">ATP synthase A/B type C-terminal domain-containing protein</fullName>
    </recommendedName>
</protein>
<dbReference type="PANTHER" id="PTHR43389:SF4">
    <property type="entry name" value="V-TYPE PROTON ATPASE SUBUNIT B"/>
    <property type="match status" value="1"/>
</dbReference>
<dbReference type="InterPro" id="IPR055190">
    <property type="entry name" value="ATP-synt_VA_C"/>
</dbReference>
<comment type="similarity">
    <text evidence="1">Belongs to the ATPase alpha/beta chains family.</text>
</comment>
<sequence>MDGLAVAYLDPPLTVIKPGAYESRTIYESLDLAWSLLRIFPKELLNRIPQKMLAEFYQRERKGRKTKGVHDTAGDE</sequence>
<reference evidence="5 6" key="1">
    <citation type="journal article" date="2018" name="New Phytol.">
        <title>Phylogenomics of Endogonaceae and evolution of mycorrhizas within Mucoromycota.</title>
        <authorList>
            <person name="Chang Y."/>
            <person name="Desiro A."/>
            <person name="Na H."/>
            <person name="Sandor L."/>
            <person name="Lipzen A."/>
            <person name="Clum A."/>
            <person name="Barry K."/>
            <person name="Grigoriev I.V."/>
            <person name="Martin F.M."/>
            <person name="Stajich J.E."/>
            <person name="Smith M.E."/>
            <person name="Bonito G."/>
            <person name="Spatafora J.W."/>
        </authorList>
    </citation>
    <scope>NUCLEOTIDE SEQUENCE [LARGE SCALE GENOMIC DNA]</scope>
    <source>
        <strain evidence="5 6">AD002</strain>
    </source>
</reference>
<dbReference type="AlphaFoldDB" id="A0A433QT31"/>
<proteinExistence type="inferred from homology"/>
<dbReference type="GO" id="GO:0007035">
    <property type="term" value="P:vacuolar acidification"/>
    <property type="evidence" value="ECO:0007669"/>
    <property type="project" value="TreeGrafter"/>
</dbReference>
<keyword evidence="3" id="KW-0406">Ion transport</keyword>
<evidence type="ECO:0000256" key="1">
    <source>
        <dbReference type="ARBA" id="ARBA00008936"/>
    </source>
</evidence>
<evidence type="ECO:0000256" key="2">
    <source>
        <dbReference type="ARBA" id="ARBA00022448"/>
    </source>
</evidence>
<dbReference type="PANTHER" id="PTHR43389">
    <property type="entry name" value="V-TYPE PROTON ATPASE SUBUNIT B"/>
    <property type="match status" value="1"/>
</dbReference>
<keyword evidence="2" id="KW-0813">Transport</keyword>
<comment type="caution">
    <text evidence="5">The sequence shown here is derived from an EMBL/GenBank/DDBJ whole genome shotgun (WGS) entry which is preliminary data.</text>
</comment>
<gene>
    <name evidence="5" type="ORF">BC938DRAFT_473768</name>
</gene>
<evidence type="ECO:0000259" key="4">
    <source>
        <dbReference type="Pfam" id="PF22919"/>
    </source>
</evidence>
<accession>A0A433QT31</accession>
<keyword evidence="6" id="KW-1185">Reference proteome</keyword>